<dbReference type="Proteomes" id="UP001501257">
    <property type="component" value="Unassembled WGS sequence"/>
</dbReference>
<dbReference type="EMBL" id="BAABLK010000005">
    <property type="protein sequence ID" value="GAA5225649.1"/>
    <property type="molecule type" value="Genomic_DNA"/>
</dbReference>
<comment type="caution">
    <text evidence="2">The sequence shown here is derived from an EMBL/GenBank/DDBJ whole genome shotgun (WGS) entry which is preliminary data.</text>
</comment>
<dbReference type="Pfam" id="PF12867">
    <property type="entry name" value="DinB_2"/>
    <property type="match status" value="1"/>
</dbReference>
<keyword evidence="3" id="KW-1185">Reference proteome</keyword>
<proteinExistence type="predicted"/>
<name>A0ABP9TFX1_9MICC</name>
<protein>
    <submittedName>
        <fullName evidence="2">DinB family protein</fullName>
    </submittedName>
</protein>
<organism evidence="2 3">
    <name type="scientific">Paeniglutamicibacter antarcticus</name>
    <dbReference type="NCBI Taxonomy" id="494023"/>
    <lineage>
        <taxon>Bacteria</taxon>
        <taxon>Bacillati</taxon>
        <taxon>Actinomycetota</taxon>
        <taxon>Actinomycetes</taxon>
        <taxon>Micrococcales</taxon>
        <taxon>Micrococcaceae</taxon>
        <taxon>Paeniglutamicibacter</taxon>
    </lineage>
</organism>
<dbReference type="Gene3D" id="1.20.120.450">
    <property type="entry name" value="dinb family like domain"/>
    <property type="match status" value="1"/>
</dbReference>
<accession>A0ABP9TFX1</accession>
<dbReference type="InterPro" id="IPR024775">
    <property type="entry name" value="DinB-like"/>
</dbReference>
<dbReference type="RefSeq" id="WP_210101795.1">
    <property type="nucleotide sequence ID" value="NZ_BAABLK010000005.1"/>
</dbReference>
<reference evidence="3" key="1">
    <citation type="journal article" date="2019" name="Int. J. Syst. Evol. Microbiol.">
        <title>The Global Catalogue of Microorganisms (GCM) 10K type strain sequencing project: providing services to taxonomists for standard genome sequencing and annotation.</title>
        <authorList>
            <consortium name="The Broad Institute Genomics Platform"/>
            <consortium name="The Broad Institute Genome Sequencing Center for Infectious Disease"/>
            <person name="Wu L."/>
            <person name="Ma J."/>
        </authorList>
    </citation>
    <scope>NUCLEOTIDE SEQUENCE [LARGE SCALE GENOMIC DNA]</scope>
    <source>
        <strain evidence="3">JCM 18952</strain>
    </source>
</reference>
<sequence>MSENPTPDTKDWTVVLETTCDECGIDVRALSPGQIAVLVRESATHFSRVLTAPGARSRPESTVWSAHEYCAHVAEMYTVMNDRLALMLARTAPVFEDWDQDAAAAQNDYVAMPGQEVAAMLNDSAAGFADALEALRDEQLPRMGTRSNGAVFTTTTLAQYAWHDAAHHLHHDLGVGGS</sequence>
<evidence type="ECO:0000313" key="2">
    <source>
        <dbReference type="EMBL" id="GAA5225649.1"/>
    </source>
</evidence>
<dbReference type="SUPFAM" id="SSF109854">
    <property type="entry name" value="DinB/YfiT-like putative metalloenzymes"/>
    <property type="match status" value="1"/>
</dbReference>
<gene>
    <name evidence="2" type="ORF">GCM10025778_01790</name>
</gene>
<evidence type="ECO:0000259" key="1">
    <source>
        <dbReference type="Pfam" id="PF12867"/>
    </source>
</evidence>
<evidence type="ECO:0000313" key="3">
    <source>
        <dbReference type="Proteomes" id="UP001501257"/>
    </source>
</evidence>
<dbReference type="InterPro" id="IPR034660">
    <property type="entry name" value="DinB/YfiT-like"/>
</dbReference>
<feature type="domain" description="DinB-like" evidence="1">
    <location>
        <begin position="48"/>
        <end position="171"/>
    </location>
</feature>